<name>A0A9W9YQA5_9CNID</name>
<dbReference type="AlphaFoldDB" id="A0A9W9YQA5"/>
<evidence type="ECO:0000256" key="1">
    <source>
        <dbReference type="ARBA" id="ARBA00004514"/>
    </source>
</evidence>
<dbReference type="GO" id="GO:0071818">
    <property type="term" value="C:BAT3 complex"/>
    <property type="evidence" value="ECO:0007669"/>
    <property type="project" value="TreeGrafter"/>
</dbReference>
<dbReference type="InterPro" id="IPR007317">
    <property type="entry name" value="GET4"/>
</dbReference>
<accession>A0A9W9YQA5</accession>
<gene>
    <name evidence="5" type="primary">GET4_1</name>
    <name evidence="5" type="ORF">OS493_013111</name>
</gene>
<evidence type="ECO:0000313" key="5">
    <source>
        <dbReference type="EMBL" id="KAJ7362023.1"/>
    </source>
</evidence>
<evidence type="ECO:0000256" key="4">
    <source>
        <dbReference type="ARBA" id="ARBA00022490"/>
    </source>
</evidence>
<dbReference type="EMBL" id="MU827307">
    <property type="protein sequence ID" value="KAJ7362023.1"/>
    <property type="molecule type" value="Genomic_DNA"/>
</dbReference>
<evidence type="ECO:0000256" key="3">
    <source>
        <dbReference type="ARBA" id="ARBA00022448"/>
    </source>
</evidence>
<dbReference type="OrthoDB" id="10252405at2759"/>
<comment type="subcellular location">
    <subcellularLocation>
        <location evidence="1">Cytoplasm</location>
        <location evidence="1">Cytosol</location>
    </subcellularLocation>
</comment>
<comment type="similarity">
    <text evidence="2">Belongs to the GET4 family.</text>
</comment>
<dbReference type="PANTHER" id="PTHR12875:SF0">
    <property type="entry name" value="GOLGI TO ER TRAFFIC PROTEIN 4 HOMOLOG"/>
    <property type="match status" value="1"/>
</dbReference>
<dbReference type="Pfam" id="PF04190">
    <property type="entry name" value="GET4"/>
    <property type="match status" value="1"/>
</dbReference>
<reference evidence="5" key="1">
    <citation type="submission" date="2023-01" db="EMBL/GenBank/DDBJ databases">
        <title>Genome assembly of the deep-sea coral Lophelia pertusa.</title>
        <authorList>
            <person name="Herrera S."/>
            <person name="Cordes E."/>
        </authorList>
    </citation>
    <scope>NUCLEOTIDE SEQUENCE</scope>
    <source>
        <strain evidence="5">USNM1676648</strain>
        <tissue evidence="5">Polyp</tissue>
    </source>
</reference>
<comment type="caution">
    <text evidence="5">The sequence shown here is derived from an EMBL/GenBank/DDBJ whole genome shotgun (WGS) entry which is preliminary data.</text>
</comment>
<organism evidence="5 6">
    <name type="scientific">Desmophyllum pertusum</name>
    <dbReference type="NCBI Taxonomy" id="174260"/>
    <lineage>
        <taxon>Eukaryota</taxon>
        <taxon>Metazoa</taxon>
        <taxon>Cnidaria</taxon>
        <taxon>Anthozoa</taxon>
        <taxon>Hexacorallia</taxon>
        <taxon>Scleractinia</taxon>
        <taxon>Caryophylliina</taxon>
        <taxon>Caryophylliidae</taxon>
        <taxon>Desmophyllum</taxon>
    </lineage>
</organism>
<keyword evidence="4" id="KW-0963">Cytoplasm</keyword>
<keyword evidence="6" id="KW-1185">Reference proteome</keyword>
<dbReference type="GO" id="GO:0045048">
    <property type="term" value="P:protein insertion into ER membrane"/>
    <property type="evidence" value="ECO:0007669"/>
    <property type="project" value="InterPro"/>
</dbReference>
<dbReference type="Proteomes" id="UP001163046">
    <property type="component" value="Unassembled WGS sequence"/>
</dbReference>
<evidence type="ECO:0000256" key="2">
    <source>
        <dbReference type="ARBA" id="ARBA00005351"/>
    </source>
</evidence>
<protein>
    <submittedName>
        <fullName evidence="5">Golgi to ER traffic protein 4</fullName>
    </submittedName>
</protein>
<dbReference type="PANTHER" id="PTHR12875">
    <property type="entry name" value="GOLGI TO ER TRAFFIC PROTEIN 4 HOMOLOG"/>
    <property type="match status" value="1"/>
</dbReference>
<proteinExistence type="inferred from homology"/>
<dbReference type="FunFam" id="1.25.40.10:FF:000060">
    <property type="entry name" value="Golgi to ER traffic protein 4 homolog"/>
    <property type="match status" value="1"/>
</dbReference>
<keyword evidence="3" id="KW-0813">Transport</keyword>
<dbReference type="InterPro" id="IPR011990">
    <property type="entry name" value="TPR-like_helical_dom_sf"/>
</dbReference>
<sequence>MAAKPRSGGTQRVLQKLNKSIEDGEYYEAHQLIRTLYFRYISQKRYDDAVEIVHNGACLFLKHRQEGSGNDLALLMLECFRTAQVPVGDDALDKIRSVFELYEPGSLDRYEFVREAIKWTSDTEPSLKYGHPDLHLLCAQRFWKEKNFSDSQYHFLFTSDGQQCATMLIENATTLGYPGEADLFVTQAVLQFLCLQNHLTATLVFFKYTAQHPDFSGLGPPYQKPLLNFVWFLLLVIERKGTLSQFTVLCEKYQPAIERDPVYKEYLDRIGQLFFGLPPKPSNKGMMGGIIGDLMQSLMGEENSGASASDTTYIESEEVD</sequence>
<evidence type="ECO:0000313" key="6">
    <source>
        <dbReference type="Proteomes" id="UP001163046"/>
    </source>
</evidence>
<dbReference type="Gene3D" id="1.25.40.10">
    <property type="entry name" value="Tetratricopeptide repeat domain"/>
    <property type="match status" value="1"/>
</dbReference>